<evidence type="ECO:0000313" key="4">
    <source>
        <dbReference type="Proteomes" id="UP000593562"/>
    </source>
</evidence>
<dbReference type="InterPro" id="IPR011990">
    <property type="entry name" value="TPR-like_helical_dom_sf"/>
</dbReference>
<dbReference type="EMBL" id="JAAARO010000008">
    <property type="protein sequence ID" value="KAF5744391.1"/>
    <property type="molecule type" value="Genomic_DNA"/>
</dbReference>
<keyword evidence="1" id="KW-0175">Coiled coil</keyword>
<organism evidence="3 4">
    <name type="scientific">Tripterygium wilfordii</name>
    <name type="common">Thunder God vine</name>
    <dbReference type="NCBI Taxonomy" id="458696"/>
    <lineage>
        <taxon>Eukaryota</taxon>
        <taxon>Viridiplantae</taxon>
        <taxon>Streptophyta</taxon>
        <taxon>Embryophyta</taxon>
        <taxon>Tracheophyta</taxon>
        <taxon>Spermatophyta</taxon>
        <taxon>Magnoliopsida</taxon>
        <taxon>eudicotyledons</taxon>
        <taxon>Gunneridae</taxon>
        <taxon>Pentapetalae</taxon>
        <taxon>rosids</taxon>
        <taxon>fabids</taxon>
        <taxon>Celastrales</taxon>
        <taxon>Celastraceae</taxon>
        <taxon>Tripterygium</taxon>
    </lineage>
</organism>
<evidence type="ECO:0000313" key="3">
    <source>
        <dbReference type="EMBL" id="KAF5744391.1"/>
    </source>
</evidence>
<proteinExistence type="predicted"/>
<evidence type="ECO:0000256" key="2">
    <source>
        <dbReference type="SAM" id="MobiDB-lite"/>
    </source>
</evidence>
<dbReference type="SUPFAM" id="SSF48452">
    <property type="entry name" value="TPR-like"/>
    <property type="match status" value="1"/>
</dbReference>
<gene>
    <name evidence="3" type="ORF">HS088_TW08G00996</name>
</gene>
<feature type="region of interest" description="Disordered" evidence="2">
    <location>
        <begin position="66"/>
        <end position="92"/>
    </location>
</feature>
<protein>
    <submittedName>
        <fullName evidence="3">Uncharacterized protein</fullName>
    </submittedName>
</protein>
<feature type="region of interest" description="Disordered" evidence="2">
    <location>
        <begin position="111"/>
        <end position="134"/>
    </location>
</feature>
<sequence length="297" mass="32468">MASRSASKFKRFKDLYIKINILKISGYYDKSLEEVTKMLKAYPQASTPYLLKAYVLLEKAKDPAALKPVAKDSPPSEDLAARKPAAKDVPPSEDLASLKLAANDIPPSEDLASLKSATNEGPPSQDLAKARPSLHATPPLLKRDLFLVQAEQAIEVAIQLSPSCLEYAFCRASIKMASNAYSDVIQECERALSIIHPVDEHGKIVDELDEAGNFVEKEHSLARLNNLKKALKELRRKAKELLAGRAVRAAGRTERNERGERGYDSQFEVVGTSIENDTEHVREGVTGLDDVAGTSGG</sequence>
<accession>A0A7J7DDL0</accession>
<feature type="coiled-coil region" evidence="1">
    <location>
        <begin position="217"/>
        <end position="244"/>
    </location>
</feature>
<dbReference type="AlphaFoldDB" id="A0A7J7DDL0"/>
<dbReference type="Gene3D" id="1.25.40.10">
    <property type="entry name" value="Tetratricopeptide repeat domain"/>
    <property type="match status" value="1"/>
</dbReference>
<reference evidence="3 4" key="1">
    <citation type="journal article" date="2020" name="Nat. Commun.">
        <title>Genome of Tripterygium wilfordii and identification of cytochrome P450 involved in triptolide biosynthesis.</title>
        <authorList>
            <person name="Tu L."/>
            <person name="Su P."/>
            <person name="Zhang Z."/>
            <person name="Gao L."/>
            <person name="Wang J."/>
            <person name="Hu T."/>
            <person name="Zhou J."/>
            <person name="Zhang Y."/>
            <person name="Zhao Y."/>
            <person name="Liu Y."/>
            <person name="Song Y."/>
            <person name="Tong Y."/>
            <person name="Lu Y."/>
            <person name="Yang J."/>
            <person name="Xu C."/>
            <person name="Jia M."/>
            <person name="Peters R.J."/>
            <person name="Huang L."/>
            <person name="Gao W."/>
        </authorList>
    </citation>
    <scope>NUCLEOTIDE SEQUENCE [LARGE SCALE GENOMIC DNA]</scope>
    <source>
        <strain evidence="4">cv. XIE 37</strain>
        <tissue evidence="3">Leaf</tissue>
    </source>
</reference>
<evidence type="ECO:0000256" key="1">
    <source>
        <dbReference type="SAM" id="Coils"/>
    </source>
</evidence>
<keyword evidence="4" id="KW-1185">Reference proteome</keyword>
<name>A0A7J7DDL0_TRIWF</name>
<comment type="caution">
    <text evidence="3">The sequence shown here is derived from an EMBL/GenBank/DDBJ whole genome shotgun (WGS) entry which is preliminary data.</text>
</comment>
<dbReference type="InParanoid" id="A0A7J7DDL0"/>
<dbReference type="Proteomes" id="UP000593562">
    <property type="component" value="Unassembled WGS sequence"/>
</dbReference>